<protein>
    <submittedName>
        <fullName evidence="1">Putative transcriptional regulator</fullName>
    </submittedName>
</protein>
<accession>A0A8T4GSV7</accession>
<dbReference type="Gene3D" id="1.10.10.10">
    <property type="entry name" value="Winged helix-like DNA-binding domain superfamily/Winged helix DNA-binding domain"/>
    <property type="match status" value="1"/>
</dbReference>
<gene>
    <name evidence="1" type="ORF">J2753_000432</name>
</gene>
<dbReference type="AlphaFoldDB" id="A0A8T4GSV7"/>
<proteinExistence type="predicted"/>
<keyword evidence="2" id="KW-1185">Reference proteome</keyword>
<evidence type="ECO:0000313" key="1">
    <source>
        <dbReference type="EMBL" id="MBP1985959.1"/>
    </source>
</evidence>
<dbReference type="InterPro" id="IPR036388">
    <property type="entry name" value="WH-like_DNA-bd_sf"/>
</dbReference>
<dbReference type="RefSeq" id="WP_245334411.1">
    <property type="nucleotide sequence ID" value="NZ_JAGGLC010000001.1"/>
</dbReference>
<dbReference type="EMBL" id="JAGGLC010000001">
    <property type="protein sequence ID" value="MBP1985959.1"/>
    <property type="molecule type" value="Genomic_DNA"/>
</dbReference>
<reference evidence="1" key="1">
    <citation type="submission" date="2021-03" db="EMBL/GenBank/DDBJ databases">
        <title>Genomic Encyclopedia of Type Strains, Phase IV (KMG-IV): sequencing the most valuable type-strain genomes for metagenomic binning, comparative biology and taxonomic classification.</title>
        <authorList>
            <person name="Goeker M."/>
        </authorList>
    </citation>
    <scope>NUCLEOTIDE SEQUENCE</scope>
    <source>
        <strain evidence="1">DSM 26232</strain>
    </source>
</reference>
<sequence>MGDESREEMVERVSSFSPVDYEILQFFEEHDILASPKVVAVNIDYDRQYVSKRLGELRDLDLLRKDESGLYELTDYARSFLDGEVDPEKLEE</sequence>
<name>A0A8T4GSV7_9EURY</name>
<organism evidence="1 2">
    <name type="scientific">Halolamina salifodinae</name>
    <dbReference type="NCBI Taxonomy" id="1202767"/>
    <lineage>
        <taxon>Archaea</taxon>
        <taxon>Methanobacteriati</taxon>
        <taxon>Methanobacteriota</taxon>
        <taxon>Stenosarchaea group</taxon>
        <taxon>Halobacteria</taxon>
        <taxon>Halobacteriales</taxon>
        <taxon>Haloferacaceae</taxon>
    </lineage>
</organism>
<evidence type="ECO:0000313" key="2">
    <source>
        <dbReference type="Proteomes" id="UP000823736"/>
    </source>
</evidence>
<dbReference type="Proteomes" id="UP000823736">
    <property type="component" value="Unassembled WGS sequence"/>
</dbReference>
<comment type="caution">
    <text evidence="1">The sequence shown here is derived from an EMBL/GenBank/DDBJ whole genome shotgun (WGS) entry which is preliminary data.</text>
</comment>